<dbReference type="PANTHER" id="PTHR47723">
    <property type="entry name" value="OS05G0353850 PROTEIN"/>
    <property type="match status" value="1"/>
</dbReference>
<dbReference type="CDD" id="cd06222">
    <property type="entry name" value="RNase_H_like"/>
    <property type="match status" value="1"/>
</dbReference>
<protein>
    <submittedName>
        <fullName evidence="1">Putative ovule protein</fullName>
    </submittedName>
</protein>
<evidence type="ECO:0000313" key="1">
    <source>
        <dbReference type="EMBL" id="JAP27011.1"/>
    </source>
</evidence>
<proteinExistence type="predicted"/>
<dbReference type="PANTHER" id="PTHR47723:SF24">
    <property type="entry name" value="RNASE H TYPE-1 DOMAIN-CONTAINING PROTEIN"/>
    <property type="match status" value="1"/>
</dbReference>
<name>A0A0V0I3J2_SOLCH</name>
<accession>A0A0V0I3J2</accession>
<sequence length="208" mass="24302">MEDVCSFCRSKIRRTKPKSSANNMVDSTCRSQTSTNYEDYACNYTLENMEKKKYHQTWGNMTYNKLFYQVTLNVWQFARSSFPSLKQFPTNWSDMVKFLENYKPRIYYKKIIWMPPNSNTIKCNTDGASKGNPGKSSYAYCLRDQEENLIYAQAEEIPETTNVEAEAVDNKGSNISLYNKGIFESNNRDRFIAIEKHTTRKLGDTMEH</sequence>
<dbReference type="InterPro" id="IPR036397">
    <property type="entry name" value="RNaseH_sf"/>
</dbReference>
<dbReference type="EMBL" id="GEDG01011626">
    <property type="protein sequence ID" value="JAP27011.1"/>
    <property type="molecule type" value="Transcribed_RNA"/>
</dbReference>
<dbReference type="Gene3D" id="3.30.420.10">
    <property type="entry name" value="Ribonuclease H-like superfamily/Ribonuclease H"/>
    <property type="match status" value="1"/>
</dbReference>
<dbReference type="GO" id="GO:0003676">
    <property type="term" value="F:nucleic acid binding"/>
    <property type="evidence" value="ECO:0007669"/>
    <property type="project" value="InterPro"/>
</dbReference>
<organism evidence="1">
    <name type="scientific">Solanum chacoense</name>
    <name type="common">Chaco potato</name>
    <dbReference type="NCBI Taxonomy" id="4108"/>
    <lineage>
        <taxon>Eukaryota</taxon>
        <taxon>Viridiplantae</taxon>
        <taxon>Streptophyta</taxon>
        <taxon>Embryophyta</taxon>
        <taxon>Tracheophyta</taxon>
        <taxon>Spermatophyta</taxon>
        <taxon>Magnoliopsida</taxon>
        <taxon>eudicotyledons</taxon>
        <taxon>Gunneridae</taxon>
        <taxon>Pentapetalae</taxon>
        <taxon>asterids</taxon>
        <taxon>lamiids</taxon>
        <taxon>Solanales</taxon>
        <taxon>Solanaceae</taxon>
        <taxon>Solanoideae</taxon>
        <taxon>Solaneae</taxon>
        <taxon>Solanum</taxon>
    </lineage>
</organism>
<dbReference type="AlphaFoldDB" id="A0A0V0I3J2"/>
<dbReference type="InterPro" id="IPR044730">
    <property type="entry name" value="RNase_H-like_dom_plant"/>
</dbReference>
<reference evidence="1" key="1">
    <citation type="submission" date="2015-12" db="EMBL/GenBank/DDBJ databases">
        <title>Gene expression during late stages of embryo sac development: a critical building block for successful pollen-pistil interactions.</title>
        <authorList>
            <person name="Liu Y."/>
            <person name="Joly V."/>
            <person name="Sabar M."/>
            <person name="Matton D.P."/>
        </authorList>
    </citation>
    <scope>NUCLEOTIDE SEQUENCE</scope>
</reference>
<dbReference type="InterPro" id="IPR012337">
    <property type="entry name" value="RNaseH-like_sf"/>
</dbReference>
<dbReference type="SUPFAM" id="SSF53098">
    <property type="entry name" value="Ribonuclease H-like"/>
    <property type="match status" value="1"/>
</dbReference>
<dbReference type="InterPro" id="IPR053151">
    <property type="entry name" value="RNase_H-like"/>
</dbReference>